<accession>A0ABV0R5L1</accession>
<keyword evidence="2" id="KW-1185">Reference proteome</keyword>
<comment type="caution">
    <text evidence="1">The sequence shown here is derived from an EMBL/GenBank/DDBJ whole genome shotgun (WGS) entry which is preliminary data.</text>
</comment>
<protein>
    <submittedName>
        <fullName evidence="1">Uncharacterized protein</fullName>
    </submittedName>
</protein>
<evidence type="ECO:0000313" key="1">
    <source>
        <dbReference type="EMBL" id="MEQ2202977.1"/>
    </source>
</evidence>
<sequence length="208" mass="23542">MALLVDLTHCCSTGASLQQETDSHIFLLYGKTHRRENGFSEPYLTSHRSLHVLDSGSTAECLYRLKQTMDHLDLSSIRVLTTARGREVLVRYQEMLFTAVYTFDYKVTPADKLTCSGCRGSAHTDSPEVEVQDVSDFLQQLPALKGNIRILKSTLIPGGFHWGCFRRPLILRGSCRGYFTQNLRAFKILKGSTSRFPTTHESHDIKQQ</sequence>
<gene>
    <name evidence="1" type="ORF">XENOCAPTIV_021901</name>
</gene>
<reference evidence="1 2" key="1">
    <citation type="submission" date="2021-06" db="EMBL/GenBank/DDBJ databases">
        <authorList>
            <person name="Palmer J.M."/>
        </authorList>
    </citation>
    <scope>NUCLEOTIDE SEQUENCE [LARGE SCALE GENOMIC DNA]</scope>
    <source>
        <strain evidence="1 2">XC_2019</strain>
        <tissue evidence="1">Muscle</tissue>
    </source>
</reference>
<organism evidence="1 2">
    <name type="scientific">Xenoophorus captivus</name>
    <dbReference type="NCBI Taxonomy" id="1517983"/>
    <lineage>
        <taxon>Eukaryota</taxon>
        <taxon>Metazoa</taxon>
        <taxon>Chordata</taxon>
        <taxon>Craniata</taxon>
        <taxon>Vertebrata</taxon>
        <taxon>Euteleostomi</taxon>
        <taxon>Actinopterygii</taxon>
        <taxon>Neopterygii</taxon>
        <taxon>Teleostei</taxon>
        <taxon>Neoteleostei</taxon>
        <taxon>Acanthomorphata</taxon>
        <taxon>Ovalentaria</taxon>
        <taxon>Atherinomorphae</taxon>
        <taxon>Cyprinodontiformes</taxon>
        <taxon>Goodeidae</taxon>
        <taxon>Xenoophorus</taxon>
    </lineage>
</organism>
<evidence type="ECO:0000313" key="2">
    <source>
        <dbReference type="Proteomes" id="UP001434883"/>
    </source>
</evidence>
<name>A0ABV0R5L1_9TELE</name>
<dbReference type="EMBL" id="JAHRIN010034091">
    <property type="protein sequence ID" value="MEQ2202977.1"/>
    <property type="molecule type" value="Genomic_DNA"/>
</dbReference>
<dbReference type="Proteomes" id="UP001434883">
    <property type="component" value="Unassembled WGS sequence"/>
</dbReference>
<proteinExistence type="predicted"/>